<organism evidence="1 2">
    <name type="scientific">Flavobacterium gawalongense</name>
    <dbReference type="NCBI Taxonomy" id="2594432"/>
    <lineage>
        <taxon>Bacteria</taxon>
        <taxon>Pseudomonadati</taxon>
        <taxon>Bacteroidota</taxon>
        <taxon>Flavobacteriia</taxon>
        <taxon>Flavobacteriales</taxon>
        <taxon>Flavobacteriaceae</taxon>
        <taxon>Flavobacterium</taxon>
    </lineage>
</organism>
<proteinExistence type="predicted"/>
<sequence>MNQKVLLFLLFIATISVKSQEVLSFKGSKPYRATNSWNFICENYALTGAAAIQIAKTEKGGILKLTVETTNPAFNIAGIVYVYLTDYSIITCSDKGIRENNGNQIVSYYSFSPLEMNKMKTTDIQSIRFNIKGISSKFSSQTGNFTAVNKNTYFSTTSYKIKKNYDTSAEITTLFR</sequence>
<protein>
    <submittedName>
        <fullName evidence="1">Uncharacterized protein</fullName>
    </submittedName>
</protein>
<reference evidence="1 2" key="1">
    <citation type="submission" date="2019-07" db="EMBL/GenBank/DDBJ databases">
        <title>Novel species of Flavobacterium.</title>
        <authorList>
            <person name="Liu Q."/>
            <person name="Xin Y.-H."/>
        </authorList>
    </citation>
    <scope>NUCLEOTIDE SEQUENCE [LARGE SCALE GENOMIC DNA]</scope>
    <source>
        <strain evidence="1 2">GSP39</strain>
    </source>
</reference>
<dbReference type="Proteomes" id="UP000318528">
    <property type="component" value="Unassembled WGS sequence"/>
</dbReference>
<gene>
    <name evidence="1" type="ORF">FNW12_09230</name>
</gene>
<comment type="caution">
    <text evidence="1">The sequence shown here is derived from an EMBL/GenBank/DDBJ whole genome shotgun (WGS) entry which is preliminary data.</text>
</comment>
<dbReference type="RefSeq" id="WP_143387372.1">
    <property type="nucleotide sequence ID" value="NZ_VJZM01000013.1"/>
</dbReference>
<keyword evidence="2" id="KW-1185">Reference proteome</keyword>
<name>A0ABY3CKR6_9FLAO</name>
<evidence type="ECO:0000313" key="1">
    <source>
        <dbReference type="EMBL" id="TRX06118.1"/>
    </source>
</evidence>
<evidence type="ECO:0000313" key="2">
    <source>
        <dbReference type="Proteomes" id="UP000318528"/>
    </source>
</evidence>
<dbReference type="EMBL" id="VJZN01000013">
    <property type="protein sequence ID" value="TRX06118.1"/>
    <property type="molecule type" value="Genomic_DNA"/>
</dbReference>
<accession>A0ABY3CKR6</accession>